<feature type="transmembrane region" description="Helical" evidence="1">
    <location>
        <begin position="32"/>
        <end position="51"/>
    </location>
</feature>
<dbReference type="Proteomes" id="UP000887569">
    <property type="component" value="Unplaced"/>
</dbReference>
<dbReference type="AlphaFoldDB" id="A0A915ANC0"/>
<protein>
    <submittedName>
        <fullName evidence="3">Uncharacterized protein</fullName>
    </submittedName>
</protein>
<organism evidence="2 3">
    <name type="scientific">Parascaris univalens</name>
    <name type="common">Nematode worm</name>
    <dbReference type="NCBI Taxonomy" id="6257"/>
    <lineage>
        <taxon>Eukaryota</taxon>
        <taxon>Metazoa</taxon>
        <taxon>Ecdysozoa</taxon>
        <taxon>Nematoda</taxon>
        <taxon>Chromadorea</taxon>
        <taxon>Rhabditida</taxon>
        <taxon>Spirurina</taxon>
        <taxon>Ascaridomorpha</taxon>
        <taxon>Ascaridoidea</taxon>
        <taxon>Ascarididae</taxon>
        <taxon>Parascaris</taxon>
    </lineage>
</organism>
<name>A0A915ANC0_PARUN</name>
<sequence>MELNILRTKYWKVFTTAIKKERVRQKITKQMLRLRLILNISGTFNIVSIILQKYRIATICSSITTLSSDERKFLRQGRINVQFFEWAIHRTEYNESIANFSHSLTYVGYFLNKTYH</sequence>
<keyword evidence="1" id="KW-1133">Transmembrane helix</keyword>
<reference evidence="3" key="1">
    <citation type="submission" date="2022-11" db="UniProtKB">
        <authorList>
            <consortium name="WormBaseParasite"/>
        </authorList>
    </citation>
    <scope>IDENTIFICATION</scope>
</reference>
<keyword evidence="1" id="KW-0812">Transmembrane</keyword>
<keyword evidence="2" id="KW-1185">Reference proteome</keyword>
<evidence type="ECO:0000256" key="1">
    <source>
        <dbReference type="SAM" id="Phobius"/>
    </source>
</evidence>
<evidence type="ECO:0000313" key="2">
    <source>
        <dbReference type="Proteomes" id="UP000887569"/>
    </source>
</evidence>
<dbReference type="WBParaSite" id="PgR012_g067_t02">
    <property type="protein sequence ID" value="PgR012_g067_t02"/>
    <property type="gene ID" value="PgR012_g067"/>
</dbReference>
<keyword evidence="1" id="KW-0472">Membrane</keyword>
<accession>A0A915ANC0</accession>
<evidence type="ECO:0000313" key="3">
    <source>
        <dbReference type="WBParaSite" id="PgR012_g067_t02"/>
    </source>
</evidence>
<proteinExistence type="predicted"/>